<organism evidence="2 3">
    <name type="scientific">Candidatus Woykebacteria bacterium RIFCSPHIGHO2_12_FULL_45_10</name>
    <dbReference type="NCBI Taxonomy" id="1802603"/>
    <lineage>
        <taxon>Bacteria</taxon>
        <taxon>Candidatus Woykeibacteriota</taxon>
    </lineage>
</organism>
<feature type="transmembrane region" description="Helical" evidence="1">
    <location>
        <begin position="24"/>
        <end position="45"/>
    </location>
</feature>
<evidence type="ECO:0000313" key="3">
    <source>
        <dbReference type="Proteomes" id="UP000178068"/>
    </source>
</evidence>
<proteinExistence type="predicted"/>
<dbReference type="Proteomes" id="UP000178068">
    <property type="component" value="Unassembled WGS sequence"/>
</dbReference>
<name>A0A1G1WQ58_9BACT</name>
<keyword evidence="1" id="KW-1133">Transmembrane helix</keyword>
<evidence type="ECO:0000256" key="1">
    <source>
        <dbReference type="SAM" id="Phobius"/>
    </source>
</evidence>
<feature type="transmembrane region" description="Helical" evidence="1">
    <location>
        <begin position="185"/>
        <end position="205"/>
    </location>
</feature>
<feature type="transmembrane region" description="Helical" evidence="1">
    <location>
        <begin position="158"/>
        <end position="179"/>
    </location>
</feature>
<protein>
    <submittedName>
        <fullName evidence="2">Uncharacterized protein</fullName>
    </submittedName>
</protein>
<evidence type="ECO:0000313" key="2">
    <source>
        <dbReference type="EMBL" id="OGY29839.1"/>
    </source>
</evidence>
<feature type="transmembrane region" description="Helical" evidence="1">
    <location>
        <begin position="87"/>
        <end position="106"/>
    </location>
</feature>
<dbReference type="InterPro" id="IPR008910">
    <property type="entry name" value="MSC_TM_helix"/>
</dbReference>
<comment type="caution">
    <text evidence="2">The sequence shown here is derived from an EMBL/GenBank/DDBJ whole genome shotgun (WGS) entry which is preliminary data.</text>
</comment>
<accession>A0A1G1WQ58</accession>
<dbReference type="STRING" id="1802603.A3F35_02485"/>
<dbReference type="Pfam" id="PF05552">
    <property type="entry name" value="MS_channel_1st_1"/>
    <property type="match status" value="1"/>
</dbReference>
<gene>
    <name evidence="2" type="ORF">A3F35_02485</name>
</gene>
<feature type="transmembrane region" description="Helical" evidence="1">
    <location>
        <begin position="126"/>
        <end position="151"/>
    </location>
</feature>
<sequence>MTLQDYINLTQNSINNFFSSLGPVLANIVAFVVILVIGLVIGAILKRVWVEILRAINLERSLSSWSTYQNLVKAHENLDATSFIGEFLRWLAVVVFLLPAVTALGVSGSDEILAKLLSYLPNVVLASVFLILGFVFSWVAHRVVMTVALLVDHNPAHLIADIAGLGVIIFASVEALLQLGLPADLLRFLILGGIVALTLAFGLAGKEQAATLVKKFVDQANK</sequence>
<dbReference type="AlphaFoldDB" id="A0A1G1WQ58"/>
<reference evidence="2 3" key="1">
    <citation type="journal article" date="2016" name="Nat. Commun.">
        <title>Thousands of microbial genomes shed light on interconnected biogeochemical processes in an aquifer system.</title>
        <authorList>
            <person name="Anantharaman K."/>
            <person name="Brown C.T."/>
            <person name="Hug L.A."/>
            <person name="Sharon I."/>
            <person name="Castelle C.J."/>
            <person name="Probst A.J."/>
            <person name="Thomas B.C."/>
            <person name="Singh A."/>
            <person name="Wilkins M.J."/>
            <person name="Karaoz U."/>
            <person name="Brodie E.L."/>
            <person name="Williams K.H."/>
            <person name="Hubbard S.S."/>
            <person name="Banfield J.F."/>
        </authorList>
    </citation>
    <scope>NUCLEOTIDE SEQUENCE [LARGE SCALE GENOMIC DNA]</scope>
</reference>
<dbReference type="EMBL" id="MHCZ01000019">
    <property type="protein sequence ID" value="OGY29839.1"/>
    <property type="molecule type" value="Genomic_DNA"/>
</dbReference>
<keyword evidence="1" id="KW-0812">Transmembrane</keyword>
<keyword evidence="1" id="KW-0472">Membrane</keyword>